<dbReference type="InterPro" id="IPR010730">
    <property type="entry name" value="HET"/>
</dbReference>
<evidence type="ECO:0000313" key="2">
    <source>
        <dbReference type="EMBL" id="KAF7727334.1"/>
    </source>
</evidence>
<evidence type="ECO:0000259" key="1">
    <source>
        <dbReference type="Pfam" id="PF06985"/>
    </source>
</evidence>
<reference evidence="2" key="1">
    <citation type="submission" date="2020-01" db="EMBL/GenBank/DDBJ databases">
        <title>Genome Sequencing of Three Apophysomyces-Like Fungal Strains Confirms a Novel Fungal Genus in the Mucoromycota with divergent Burkholderia-like Endosymbiotic Bacteria.</title>
        <authorList>
            <person name="Stajich J.E."/>
            <person name="Macias A.M."/>
            <person name="Carter-House D."/>
            <person name="Lovett B."/>
            <person name="Kasson L.R."/>
            <person name="Berry K."/>
            <person name="Grigoriev I."/>
            <person name="Chang Y."/>
            <person name="Spatafora J."/>
            <person name="Kasson M.T."/>
        </authorList>
    </citation>
    <scope>NUCLEOTIDE SEQUENCE</scope>
    <source>
        <strain evidence="2">NRRL A-21654</strain>
    </source>
</reference>
<name>A0A8H7EQS8_9FUNG</name>
<dbReference type="Pfam" id="PF06985">
    <property type="entry name" value="HET"/>
    <property type="match status" value="1"/>
</dbReference>
<dbReference type="AlphaFoldDB" id="A0A8H7EQS8"/>
<dbReference type="EMBL" id="JABAYA010000059">
    <property type="protein sequence ID" value="KAF7727334.1"/>
    <property type="molecule type" value="Genomic_DNA"/>
</dbReference>
<gene>
    <name evidence="2" type="ORF">EC973_007643</name>
</gene>
<dbReference type="InterPro" id="IPR052895">
    <property type="entry name" value="HetReg/Transcr_Mod"/>
</dbReference>
<dbReference type="PANTHER" id="PTHR24148:SF73">
    <property type="entry name" value="HET DOMAIN PROTEIN (AFU_ORTHOLOGUE AFUA_8G01020)"/>
    <property type="match status" value="1"/>
</dbReference>
<keyword evidence="3" id="KW-1185">Reference proteome</keyword>
<comment type="caution">
    <text evidence="2">The sequence shown here is derived from an EMBL/GenBank/DDBJ whole genome shotgun (WGS) entry which is preliminary data.</text>
</comment>
<dbReference type="OrthoDB" id="2283534at2759"/>
<dbReference type="PANTHER" id="PTHR24148">
    <property type="entry name" value="ANKYRIN REPEAT DOMAIN-CONTAINING PROTEIN 39 HOMOLOG-RELATED"/>
    <property type="match status" value="1"/>
</dbReference>
<organism evidence="2 3">
    <name type="scientific">Apophysomyces ossiformis</name>
    <dbReference type="NCBI Taxonomy" id="679940"/>
    <lineage>
        <taxon>Eukaryota</taxon>
        <taxon>Fungi</taxon>
        <taxon>Fungi incertae sedis</taxon>
        <taxon>Mucoromycota</taxon>
        <taxon>Mucoromycotina</taxon>
        <taxon>Mucoromycetes</taxon>
        <taxon>Mucorales</taxon>
        <taxon>Mucorineae</taxon>
        <taxon>Mucoraceae</taxon>
        <taxon>Apophysomyces</taxon>
    </lineage>
</organism>
<evidence type="ECO:0000313" key="3">
    <source>
        <dbReference type="Proteomes" id="UP000605846"/>
    </source>
</evidence>
<protein>
    <recommendedName>
        <fullName evidence="1">Heterokaryon incompatibility domain-containing protein</fullName>
    </recommendedName>
</protein>
<feature type="domain" description="Heterokaryon incompatibility" evidence="1">
    <location>
        <begin position="143"/>
        <end position="337"/>
    </location>
</feature>
<dbReference type="Proteomes" id="UP000605846">
    <property type="component" value="Unassembled WGS sequence"/>
</dbReference>
<sequence length="582" mass="68416">MSDFYGIDIWEATDKDVPHEVALLRDQFKSNIAFVHKDYDVICLEGDFLIECGLGEEECEYQESFEKSRERHCGILHENVHEKLCENICEDFRELRAISYHWGGSSMSRRDRIESEIVLLDTRSEMNAIQCISIPFDENVLAYYAISYRWGHHPEWKAQTPNYVASITSISQGNLIKLCRHYRDRIRYMWIDVICINQSDRAHRKMAIKNMSNIYERAKRIIGVPDLRYCKDNPFMEDVSREDIEAAIITMSGDWLTNENNIDMLLDRKEPGMYHGFRLDISEWPKEIKPWNEGNKGYSRLDDDIRTKQRRGNRHIGAAYVQWVILEWANRVWVVSERVIGHEGGKLLIHILRTNTVVYYEILATHIPDITWSFDFAEDAFHVILNCDSDKYIDRLYAILPHTDYKYAMEKLVDEDITVNDEDDLQWLLFDILDTADRIDFLQFLKERGEFSIALPLPFSEKDSEEESSGWSGEIVESVDFFKIETITANGNRVLKVSCPFIYPYRSDNDNESQPSDAADVPDMLLLHEVCNSRYRGWRYRRSGKKELWEFVERTKVESSLMWQYGEFLMFLDPEDAFLGSP</sequence>
<accession>A0A8H7EQS8</accession>
<proteinExistence type="predicted"/>